<dbReference type="Proteomes" id="UP000035762">
    <property type="component" value="Unassembled WGS sequence"/>
</dbReference>
<feature type="transmembrane region" description="Helical" evidence="1">
    <location>
        <begin position="65"/>
        <end position="84"/>
    </location>
</feature>
<gene>
    <name evidence="3" type="ORF">BN961_04111</name>
</gene>
<evidence type="ECO:0000313" key="3">
    <source>
        <dbReference type="EMBL" id="CEG10670.1"/>
    </source>
</evidence>
<keyword evidence="1" id="KW-0812">Transmembrane</keyword>
<dbReference type="STRING" id="1035.BN961_04111"/>
<reference evidence="3 4" key="1">
    <citation type="journal article" date="2014" name="Genome Announc.">
        <title>Genome Sequence of Afipia felis Strain 76713, Isolated in Hospital Water Using an Amoeba Co-Culture Procedure.</title>
        <authorList>
            <person name="Benamar S."/>
            <person name="La Scola B."/>
            <person name="Croce O."/>
        </authorList>
    </citation>
    <scope>NUCLEOTIDE SEQUENCE [LARGE SCALE GENOMIC DNA]</scope>
    <source>
        <strain evidence="3 4">76713</strain>
    </source>
</reference>
<feature type="signal peptide" evidence="2">
    <location>
        <begin position="1"/>
        <end position="25"/>
    </location>
</feature>
<dbReference type="AlphaFoldDB" id="A0A090MTJ1"/>
<feature type="transmembrane region" description="Helical" evidence="1">
    <location>
        <begin position="35"/>
        <end position="58"/>
    </location>
</feature>
<name>A0A090MTJ1_AFIFE</name>
<protein>
    <recommendedName>
        <fullName evidence="5">DUF423 domain-containing protein</fullName>
    </recommendedName>
</protein>
<keyword evidence="4" id="KW-1185">Reference proteome</keyword>
<sequence>MMSTLSLRIAVVFAGLMGATGVALAATAAHMPDARRLGIASSMLLFHACAVIGAVLLVDQRLVRRWLGLTAAYGFVLAGILFGGDLVSLQYADHGLFPMAAPTGGTLFIVCWMMLAVAALVPDRTPRA</sequence>
<feature type="transmembrane region" description="Helical" evidence="1">
    <location>
        <begin position="96"/>
        <end position="121"/>
    </location>
</feature>
<keyword evidence="2" id="KW-0732">Signal</keyword>
<accession>A0A090MTJ1</accession>
<evidence type="ECO:0008006" key="5">
    <source>
        <dbReference type="Google" id="ProtNLM"/>
    </source>
</evidence>
<keyword evidence="1" id="KW-0472">Membrane</keyword>
<dbReference type="OrthoDB" id="7173378at2"/>
<keyword evidence="1" id="KW-1133">Transmembrane helix</keyword>
<dbReference type="RefSeq" id="WP_048758238.1">
    <property type="nucleotide sequence ID" value="NZ_CCAZ020000004.1"/>
</dbReference>
<evidence type="ECO:0000256" key="1">
    <source>
        <dbReference type="SAM" id="Phobius"/>
    </source>
</evidence>
<dbReference type="Pfam" id="PF04241">
    <property type="entry name" value="DUF423"/>
    <property type="match status" value="1"/>
</dbReference>
<organism evidence="3 4">
    <name type="scientific">Afipia felis</name>
    <name type="common">Cat scratch disease bacillus</name>
    <dbReference type="NCBI Taxonomy" id="1035"/>
    <lineage>
        <taxon>Bacteria</taxon>
        <taxon>Pseudomonadati</taxon>
        <taxon>Pseudomonadota</taxon>
        <taxon>Alphaproteobacteria</taxon>
        <taxon>Hyphomicrobiales</taxon>
        <taxon>Nitrobacteraceae</taxon>
        <taxon>Afipia</taxon>
    </lineage>
</organism>
<dbReference type="InterPro" id="IPR006696">
    <property type="entry name" value="DUF423"/>
</dbReference>
<proteinExistence type="predicted"/>
<evidence type="ECO:0000313" key="4">
    <source>
        <dbReference type="Proteomes" id="UP000035762"/>
    </source>
</evidence>
<evidence type="ECO:0000256" key="2">
    <source>
        <dbReference type="SAM" id="SignalP"/>
    </source>
</evidence>
<dbReference type="EMBL" id="CCAZ020000004">
    <property type="protein sequence ID" value="CEG10670.1"/>
    <property type="molecule type" value="Genomic_DNA"/>
</dbReference>
<comment type="caution">
    <text evidence="3">The sequence shown here is derived from an EMBL/GenBank/DDBJ whole genome shotgun (WGS) entry which is preliminary data.</text>
</comment>
<feature type="chain" id="PRO_5001860321" description="DUF423 domain-containing protein" evidence="2">
    <location>
        <begin position="26"/>
        <end position="128"/>
    </location>
</feature>